<evidence type="ECO:0000256" key="1">
    <source>
        <dbReference type="ARBA" id="ARBA00004651"/>
    </source>
</evidence>
<dbReference type="STRING" id="251221.gene:10760326"/>
<dbReference type="CDD" id="cd17321">
    <property type="entry name" value="MFS_MMR_MDR_like"/>
    <property type="match status" value="1"/>
</dbReference>
<feature type="transmembrane region" description="Helical" evidence="7">
    <location>
        <begin position="119"/>
        <end position="136"/>
    </location>
</feature>
<dbReference type="GO" id="GO:0005886">
    <property type="term" value="C:plasma membrane"/>
    <property type="evidence" value="ECO:0007669"/>
    <property type="project" value="UniProtKB-SubCell"/>
</dbReference>
<keyword evidence="4 7" id="KW-0812">Transmembrane</keyword>
<dbReference type="EMBL" id="BA000045">
    <property type="protein sequence ID" value="BAC90763.1"/>
    <property type="molecule type" value="Genomic_DNA"/>
</dbReference>
<evidence type="ECO:0000256" key="3">
    <source>
        <dbReference type="ARBA" id="ARBA00022475"/>
    </source>
</evidence>
<feature type="transmembrane region" description="Helical" evidence="7">
    <location>
        <begin position="176"/>
        <end position="196"/>
    </location>
</feature>
<dbReference type="InterPro" id="IPR011701">
    <property type="entry name" value="MFS"/>
</dbReference>
<protein>
    <submittedName>
        <fullName evidence="9">Gll2822 protein</fullName>
    </submittedName>
</protein>
<evidence type="ECO:0000256" key="4">
    <source>
        <dbReference type="ARBA" id="ARBA00022692"/>
    </source>
</evidence>
<dbReference type="NCBIfam" id="TIGR00711">
    <property type="entry name" value="efflux_EmrB"/>
    <property type="match status" value="1"/>
</dbReference>
<dbReference type="InterPro" id="IPR036259">
    <property type="entry name" value="MFS_trans_sf"/>
</dbReference>
<feature type="transmembrane region" description="Helical" evidence="7">
    <location>
        <begin position="489"/>
        <end position="509"/>
    </location>
</feature>
<dbReference type="AlphaFoldDB" id="Q7ND04"/>
<dbReference type="EnsemblBacteria" id="BAC90763">
    <property type="protein sequence ID" value="BAC90763"/>
    <property type="gene ID" value="BAC90763"/>
</dbReference>
<feature type="transmembrane region" description="Helical" evidence="7">
    <location>
        <begin position="310"/>
        <end position="330"/>
    </location>
</feature>
<evidence type="ECO:0000313" key="9">
    <source>
        <dbReference type="EMBL" id="BAC90763.1"/>
    </source>
</evidence>
<dbReference type="Proteomes" id="UP000000557">
    <property type="component" value="Chromosome"/>
</dbReference>
<accession>Q7ND04</accession>
<dbReference type="Pfam" id="PF07690">
    <property type="entry name" value="MFS_1"/>
    <property type="match status" value="1"/>
</dbReference>
<feature type="domain" description="Major facilitator superfamily (MFS) profile" evidence="8">
    <location>
        <begin position="23"/>
        <end position="513"/>
    </location>
</feature>
<name>Q7ND04_GLOVI</name>
<dbReference type="InterPro" id="IPR020846">
    <property type="entry name" value="MFS_dom"/>
</dbReference>
<reference evidence="9 10" key="1">
    <citation type="journal article" date="2003" name="DNA Res.">
        <title>Complete genome structure of Gloeobacter violaceus PCC 7421, a cyanobacterium that lacks thylakoids.</title>
        <authorList>
            <person name="Nakamura Y."/>
            <person name="Kaneko T."/>
            <person name="Sato S."/>
            <person name="Mimuro M."/>
            <person name="Miyashita H."/>
            <person name="Tsuchiya T."/>
            <person name="Sasamoto S."/>
            <person name="Watanabe A."/>
            <person name="Kawashima K."/>
            <person name="Kishida Y."/>
            <person name="Kiyokawa C."/>
            <person name="Kohara M."/>
            <person name="Matsumoto M."/>
            <person name="Matsuno A."/>
            <person name="Nakazaki N."/>
            <person name="Shimpo S."/>
            <person name="Takeuchi C."/>
            <person name="Yamada M."/>
            <person name="Tabata S."/>
        </authorList>
    </citation>
    <scope>NUCLEOTIDE SEQUENCE [LARGE SCALE GENOMIC DNA]</scope>
    <source>
        <strain evidence="10">ATCC 29082 / PCC 7421</strain>
    </source>
</reference>
<feature type="transmembrane region" description="Helical" evidence="7">
    <location>
        <begin position="148"/>
        <end position="170"/>
    </location>
</feature>
<dbReference type="RefSeq" id="WP_011142816.1">
    <property type="nucleotide sequence ID" value="NC_005125.1"/>
</dbReference>
<keyword evidence="3" id="KW-1003">Cell membrane</keyword>
<dbReference type="eggNOG" id="COG0477">
    <property type="taxonomic scope" value="Bacteria"/>
</dbReference>
<organism evidence="9 10">
    <name type="scientific">Gloeobacter violaceus (strain ATCC 29082 / PCC 7421)</name>
    <dbReference type="NCBI Taxonomy" id="251221"/>
    <lineage>
        <taxon>Bacteria</taxon>
        <taxon>Bacillati</taxon>
        <taxon>Cyanobacteriota</taxon>
        <taxon>Cyanophyceae</taxon>
        <taxon>Gloeobacterales</taxon>
        <taxon>Gloeobacteraceae</taxon>
        <taxon>Gloeobacter</taxon>
    </lineage>
</organism>
<dbReference type="Gene3D" id="1.20.1720.10">
    <property type="entry name" value="Multidrug resistance protein D"/>
    <property type="match status" value="1"/>
</dbReference>
<evidence type="ECO:0000259" key="8">
    <source>
        <dbReference type="PROSITE" id="PS50850"/>
    </source>
</evidence>
<evidence type="ECO:0000256" key="7">
    <source>
        <dbReference type="SAM" id="Phobius"/>
    </source>
</evidence>
<feature type="transmembrane region" description="Helical" evidence="7">
    <location>
        <begin position="65"/>
        <end position="82"/>
    </location>
</feature>
<reference evidence="9 10" key="2">
    <citation type="journal article" date="2003" name="DNA Res.">
        <title>Complete genome structure of Gloeobacter violaceus PCC 7421, a cyanobacterium that lacks thylakoids (supplement).</title>
        <authorList>
            <person name="Nakamura Y."/>
            <person name="Kaneko T."/>
            <person name="Sato S."/>
            <person name="Mimuro M."/>
            <person name="Miyashita H."/>
            <person name="Tsuchiya T."/>
            <person name="Sasamoto S."/>
            <person name="Watanabe A."/>
            <person name="Kawashima K."/>
            <person name="Kishida Y."/>
            <person name="Kiyokawa C."/>
            <person name="Kohara M."/>
            <person name="Matsumoto M."/>
            <person name="Matsuno A."/>
            <person name="Nakazaki N."/>
            <person name="Shimpo S."/>
            <person name="Takeuchi C."/>
            <person name="Yamada M."/>
            <person name="Tabata S."/>
        </authorList>
    </citation>
    <scope>NUCLEOTIDE SEQUENCE [LARGE SCALE GENOMIC DNA]</scope>
    <source>
        <strain evidence="10">ATCC 29082 / PCC 7421</strain>
    </source>
</reference>
<dbReference type="PANTHER" id="PTHR42718:SF49">
    <property type="entry name" value="EXPORT PROTEIN"/>
    <property type="match status" value="1"/>
</dbReference>
<dbReference type="InterPro" id="IPR004638">
    <property type="entry name" value="EmrB-like"/>
</dbReference>
<dbReference type="Gene3D" id="1.20.1250.20">
    <property type="entry name" value="MFS general substrate transporter like domains"/>
    <property type="match status" value="1"/>
</dbReference>
<dbReference type="eggNOG" id="COG2211">
    <property type="taxonomic scope" value="Bacteria"/>
</dbReference>
<evidence type="ECO:0000256" key="5">
    <source>
        <dbReference type="ARBA" id="ARBA00022989"/>
    </source>
</evidence>
<dbReference type="PRINTS" id="PR01036">
    <property type="entry name" value="TCRTETB"/>
</dbReference>
<keyword evidence="2" id="KW-0813">Transport</keyword>
<feature type="transmembrane region" description="Helical" evidence="7">
    <location>
        <begin position="373"/>
        <end position="396"/>
    </location>
</feature>
<feature type="transmembrane region" description="Helical" evidence="7">
    <location>
        <begin position="89"/>
        <end position="113"/>
    </location>
</feature>
<sequence length="529" mass="55609">MTKQVARNTTRDLGAQPDNKWAILLAVSIGTFLVPLDITVVALALPDIESSLRTSFADLQWIINGYNLSFTAFLLAAGTLADRFGRRRLFLVGLALFTLTSLTCGLATTPLTLTLARSIQGLGGALLLISSLAILSQTFREGPERANAFGVWGLVMGVGASLGPMIGGLLVDLLSWRWIFLLNVPIGVGLVAFTLSKVDESRDPGAARVDWLGLTTFTSALFSLCFALIQGNELGWTSAAILGLLAAAAVLLFAFALIERRQSQPMFDLSLLGNPAFVGTSLLAASNGASFWAMIVYLPLFFQNVLGYSPLQAGLMLLPLTVPLLVCPPLGGRLAQVLPARLLLSGGMLMVGLGFVWMYGVNAGSPWTAFLPGFLLAGIGAGLINAEIANVAIAVLPPQRSGMGSGITSTFRHGAHALGIALLGSLLTQRVATSLEQSTLPGLVTERSTQLASQIAAGDLIGVVRTLPPELQNAFAAAAQNSFIDGFNLIVLLAAATALLGALATFVLVKDQRSQSQLQRQERPSASKS</sequence>
<proteinExistence type="predicted"/>
<feature type="transmembrane region" description="Helical" evidence="7">
    <location>
        <begin position="21"/>
        <end position="45"/>
    </location>
</feature>
<evidence type="ECO:0000256" key="6">
    <source>
        <dbReference type="ARBA" id="ARBA00023136"/>
    </source>
</evidence>
<evidence type="ECO:0000313" key="10">
    <source>
        <dbReference type="Proteomes" id="UP000000557"/>
    </source>
</evidence>
<feature type="transmembrane region" description="Helical" evidence="7">
    <location>
        <begin position="277"/>
        <end position="298"/>
    </location>
</feature>
<dbReference type="PANTHER" id="PTHR42718">
    <property type="entry name" value="MAJOR FACILITATOR SUPERFAMILY MULTIDRUG TRANSPORTER MFSC"/>
    <property type="match status" value="1"/>
</dbReference>
<dbReference type="PhylomeDB" id="Q7ND04"/>
<dbReference type="PROSITE" id="PS50850">
    <property type="entry name" value="MFS"/>
    <property type="match status" value="1"/>
</dbReference>
<dbReference type="PROSITE" id="PS00216">
    <property type="entry name" value="SUGAR_TRANSPORT_1"/>
    <property type="match status" value="1"/>
</dbReference>
<dbReference type="OrthoDB" id="102502at2"/>
<dbReference type="GO" id="GO:0022857">
    <property type="term" value="F:transmembrane transporter activity"/>
    <property type="evidence" value="ECO:0007669"/>
    <property type="project" value="InterPro"/>
</dbReference>
<feature type="transmembrane region" description="Helical" evidence="7">
    <location>
        <begin position="342"/>
        <end position="361"/>
    </location>
</feature>
<dbReference type="SUPFAM" id="SSF103473">
    <property type="entry name" value="MFS general substrate transporter"/>
    <property type="match status" value="1"/>
</dbReference>
<feature type="transmembrane region" description="Helical" evidence="7">
    <location>
        <begin position="208"/>
        <end position="229"/>
    </location>
</feature>
<dbReference type="GO" id="GO:0016020">
    <property type="term" value="C:membrane"/>
    <property type="evidence" value="ECO:0000318"/>
    <property type="project" value="GO_Central"/>
</dbReference>
<evidence type="ECO:0000256" key="2">
    <source>
        <dbReference type="ARBA" id="ARBA00022448"/>
    </source>
</evidence>
<dbReference type="HOGENOM" id="CLU_000960_28_2_3"/>
<dbReference type="InParanoid" id="Q7ND04"/>
<comment type="subcellular location">
    <subcellularLocation>
        <location evidence="1">Cell membrane</location>
        <topology evidence="1">Multi-pass membrane protein</topology>
    </subcellularLocation>
</comment>
<dbReference type="InterPro" id="IPR005829">
    <property type="entry name" value="Sugar_transporter_CS"/>
</dbReference>
<keyword evidence="5 7" id="KW-1133">Transmembrane helix</keyword>
<dbReference type="KEGG" id="gvi:gll2822"/>
<keyword evidence="6 7" id="KW-0472">Membrane</keyword>
<dbReference type="FunCoup" id="Q7ND04">
    <property type="interactions" value="34"/>
</dbReference>
<gene>
    <name evidence="9" type="ordered locus">gll2822</name>
</gene>
<keyword evidence="10" id="KW-1185">Reference proteome</keyword>
<feature type="transmembrane region" description="Helical" evidence="7">
    <location>
        <begin position="235"/>
        <end position="257"/>
    </location>
</feature>